<keyword evidence="3" id="KW-1185">Reference proteome</keyword>
<feature type="domain" description="Peptidase S9 prolyl oligopeptidase catalytic" evidence="1">
    <location>
        <begin position="420"/>
        <end position="627"/>
    </location>
</feature>
<accession>A0ABS5KJ73</accession>
<organism evidence="2 3">
    <name type="scientific">Catenulispora pinistramenti</name>
    <dbReference type="NCBI Taxonomy" id="2705254"/>
    <lineage>
        <taxon>Bacteria</taxon>
        <taxon>Bacillati</taxon>
        <taxon>Actinomycetota</taxon>
        <taxon>Actinomycetes</taxon>
        <taxon>Catenulisporales</taxon>
        <taxon>Catenulisporaceae</taxon>
        <taxon>Catenulispora</taxon>
    </lineage>
</organism>
<dbReference type="InterPro" id="IPR011042">
    <property type="entry name" value="6-blade_b-propeller_TolB-like"/>
</dbReference>
<dbReference type="SUPFAM" id="SSF53474">
    <property type="entry name" value="alpha/beta-Hydrolases"/>
    <property type="match status" value="1"/>
</dbReference>
<dbReference type="PANTHER" id="PTHR43056">
    <property type="entry name" value="PEPTIDASE S9 PROLYL OLIGOPEPTIDASE"/>
    <property type="match status" value="1"/>
</dbReference>
<dbReference type="Gene3D" id="3.40.50.1820">
    <property type="entry name" value="alpha/beta hydrolase"/>
    <property type="match status" value="1"/>
</dbReference>
<comment type="caution">
    <text evidence="2">The sequence shown here is derived from an EMBL/GenBank/DDBJ whole genome shotgun (WGS) entry which is preliminary data.</text>
</comment>
<dbReference type="InterPro" id="IPR029058">
    <property type="entry name" value="AB_hydrolase_fold"/>
</dbReference>
<dbReference type="EMBL" id="JAAFYZ010000013">
    <property type="protein sequence ID" value="MBS2546437.1"/>
    <property type="molecule type" value="Genomic_DNA"/>
</dbReference>
<name>A0ABS5KJ73_9ACTN</name>
<protein>
    <submittedName>
        <fullName evidence="2">S9 family peptidase</fullName>
    </submittedName>
</protein>
<dbReference type="Proteomes" id="UP000730482">
    <property type="component" value="Unassembled WGS sequence"/>
</dbReference>
<dbReference type="RefSeq" id="WP_212008085.1">
    <property type="nucleotide sequence ID" value="NZ_JAAFYZ010000013.1"/>
</dbReference>
<dbReference type="InterPro" id="IPR001375">
    <property type="entry name" value="Peptidase_S9_cat"/>
</dbReference>
<dbReference type="InterPro" id="IPR050585">
    <property type="entry name" value="Xaa-Pro_dipeptidyl-ppase/CocE"/>
</dbReference>
<evidence type="ECO:0000313" key="3">
    <source>
        <dbReference type="Proteomes" id="UP000730482"/>
    </source>
</evidence>
<reference evidence="2 3" key="1">
    <citation type="submission" date="2020-02" db="EMBL/GenBank/DDBJ databases">
        <title>Acidophilic actinobacteria isolated from forest soil.</title>
        <authorList>
            <person name="Golinska P."/>
        </authorList>
    </citation>
    <scope>NUCLEOTIDE SEQUENCE [LARGE SCALE GENOMIC DNA]</scope>
    <source>
        <strain evidence="2 3">NL8</strain>
    </source>
</reference>
<dbReference type="Gene3D" id="2.120.10.30">
    <property type="entry name" value="TolB, C-terminal domain"/>
    <property type="match status" value="1"/>
</dbReference>
<evidence type="ECO:0000313" key="2">
    <source>
        <dbReference type="EMBL" id="MBS2546437.1"/>
    </source>
</evidence>
<gene>
    <name evidence="2" type="ORF">KGQ19_06120</name>
</gene>
<proteinExistence type="predicted"/>
<dbReference type="PANTHER" id="PTHR43056:SF5">
    <property type="entry name" value="PEPTIDASE S9 PROLYL OLIGOPEPTIDASE CATALYTIC DOMAIN-CONTAINING PROTEIN"/>
    <property type="match status" value="1"/>
</dbReference>
<dbReference type="SUPFAM" id="SSF82171">
    <property type="entry name" value="DPP6 N-terminal domain-like"/>
    <property type="match status" value="1"/>
</dbReference>
<dbReference type="Pfam" id="PF00326">
    <property type="entry name" value="Peptidase_S9"/>
    <property type="match status" value="1"/>
</dbReference>
<sequence length="646" mass="69135">MTVAPFGSWSSPITSALVLEDSVRLGGLFVDGDAVVWEEARPAEGGRVQIVRRAPDGTLTDLLPAGMSARTAVHEYGGGAWWVRGGVLWFANWADQRLYRLWPGAVPVPITAPPATPRADRWADGDTSVDGTSIVCVRECHGGPGATGVRNEIVRIAADRVGEPEVLVSGPDFVAAPRLSPDGARMAWLQWNHPSMPWDDVELLVRDIATGAQTVVAGGRGESVGEPRWQPDGALSFLSDRTDWWNLYRWLPHTGVEPVVHTGADLGVAAWQLGMSRSATLEDGTVVFARYRDGRDGLAVRTVDGTIRDLDQPFTALSALCAAGNAVVFVGGTPTSAAGIYRLDPATGELTVLRRPPEFGIELGYLSVPEHLTYPTGAGAEAHALFYPPTNPGFTGPDGQLPPVRVQVHGGPTGTGHSSLKTSYQYWTSRGFAVVDVNHRGSTGYGRRYRDALRGAWGVADVEDCMAAVSWLAARGRVDGARLTISGGSAGGYTALAALAHKDTPFAAGTDRYGVADLEAFVRDTHKFESHYLDGLIGPYPQRRDVYVERSPITHIADLTKPVIVLQGSEDAVVPPSQSRLIVDALRGRGVPVAYLLFDGEQHGFRLGANICRALDAELSFYGQVLGFELPAAEGIDPVEVENLGR</sequence>
<evidence type="ECO:0000259" key="1">
    <source>
        <dbReference type="Pfam" id="PF00326"/>
    </source>
</evidence>